<dbReference type="SUPFAM" id="SSF51569">
    <property type="entry name" value="Aldolase"/>
    <property type="match status" value="1"/>
</dbReference>
<dbReference type="InterPro" id="IPR002915">
    <property type="entry name" value="DeoC/FbaB/LacD_aldolase"/>
</dbReference>
<proteinExistence type="inferred from homology"/>
<dbReference type="CDD" id="cd00959">
    <property type="entry name" value="DeoC"/>
    <property type="match status" value="1"/>
</dbReference>
<dbReference type="PANTHER" id="PTHR10889:SF3">
    <property type="entry name" value="DEOXYRIBOSE-PHOSPHATE ALDOLASE"/>
    <property type="match status" value="1"/>
</dbReference>
<evidence type="ECO:0000256" key="2">
    <source>
        <dbReference type="ARBA" id="ARBA00009473"/>
    </source>
</evidence>
<keyword evidence="4 8" id="KW-0456">Lyase</keyword>
<dbReference type="STRING" id="81479.RA876_01500"/>
<dbReference type="PANTHER" id="PTHR10889">
    <property type="entry name" value="DEOXYRIBOSE-PHOSPHATE ALDOLASE"/>
    <property type="match status" value="1"/>
</dbReference>
<dbReference type="NCBIfam" id="TIGR00126">
    <property type="entry name" value="deoC"/>
    <property type="match status" value="1"/>
</dbReference>
<comment type="caution">
    <text evidence="8">The sequence shown here is derived from an EMBL/GenBank/DDBJ whole genome shotgun (WGS) entry which is preliminary data.</text>
</comment>
<dbReference type="GO" id="GO:0009264">
    <property type="term" value="P:deoxyribonucleotide catabolic process"/>
    <property type="evidence" value="ECO:0007669"/>
    <property type="project" value="UniProtKB-UniRule"/>
</dbReference>
<dbReference type="GO" id="GO:0005737">
    <property type="term" value="C:cytoplasm"/>
    <property type="evidence" value="ECO:0007669"/>
    <property type="project" value="InterPro"/>
</dbReference>
<dbReference type="InterPro" id="IPR013785">
    <property type="entry name" value="Aldolase_TIM"/>
</dbReference>
<evidence type="ECO:0000256" key="5">
    <source>
        <dbReference type="ARBA" id="ARBA00023270"/>
    </source>
</evidence>
<evidence type="ECO:0000256" key="3">
    <source>
        <dbReference type="ARBA" id="ARBA00012515"/>
    </source>
</evidence>
<evidence type="ECO:0000256" key="4">
    <source>
        <dbReference type="ARBA" id="ARBA00023239"/>
    </source>
</evidence>
<evidence type="ECO:0000313" key="8">
    <source>
        <dbReference type="EMBL" id="OLP07548.1"/>
    </source>
</evidence>
<comment type="pathway">
    <text evidence="1">Carbohydrate degradation; 2-deoxy-D-ribose 1-phosphate degradation; D-glyceraldehyde 3-phosphate and acetaldehyde from 2-deoxy-alpha-D-ribose 1-phosphate: step 2/2.</text>
</comment>
<keyword evidence="9" id="KW-1185">Reference proteome</keyword>
<dbReference type="PIRSF" id="PIRSF001357">
    <property type="entry name" value="DeoC"/>
    <property type="match status" value="1"/>
</dbReference>
<dbReference type="EC" id="4.1.2.4" evidence="3 7"/>
<evidence type="ECO:0000256" key="7">
    <source>
        <dbReference type="NCBIfam" id="TIGR00126"/>
    </source>
</evidence>
<dbReference type="EMBL" id="MSYM01000008">
    <property type="protein sequence ID" value="OLP07548.1"/>
    <property type="molecule type" value="Genomic_DNA"/>
</dbReference>
<evidence type="ECO:0000256" key="1">
    <source>
        <dbReference type="ARBA" id="ARBA00004816"/>
    </source>
</evidence>
<dbReference type="GO" id="GO:0016052">
    <property type="term" value="P:carbohydrate catabolic process"/>
    <property type="evidence" value="ECO:0007669"/>
    <property type="project" value="TreeGrafter"/>
</dbReference>
<comment type="similarity">
    <text evidence="2">Belongs to the DeoC/FbaB aldolase family. DeoC type 2 subfamily.</text>
</comment>
<comment type="catalytic activity">
    <reaction evidence="6">
        <text>2-deoxy-D-ribose 5-phosphate = D-glyceraldehyde 3-phosphate + acetaldehyde</text>
        <dbReference type="Rhea" id="RHEA:12821"/>
        <dbReference type="ChEBI" id="CHEBI:15343"/>
        <dbReference type="ChEBI" id="CHEBI:59776"/>
        <dbReference type="ChEBI" id="CHEBI:62877"/>
        <dbReference type="EC" id="4.1.2.4"/>
    </reaction>
</comment>
<dbReference type="AlphaFoldDB" id="A0A1Q8YHL3"/>
<gene>
    <name evidence="8" type="ORF">BLL52_1378</name>
</gene>
<keyword evidence="5" id="KW-0704">Schiff base</keyword>
<dbReference type="Proteomes" id="UP000185911">
    <property type="component" value="Unassembled WGS sequence"/>
</dbReference>
<reference evidence="8 9" key="1">
    <citation type="submission" date="2017-01" db="EMBL/GenBank/DDBJ databases">
        <title>Genome sequence of Rhodoferax antarcticus ANT.BR, a psychrophilic purple nonsulfur bacterium from an Antarctic microbial mat.</title>
        <authorList>
            <person name="Baker J."/>
            <person name="Riester C."/>
            <person name="Skinner B."/>
            <person name="Newell A."/>
            <person name="Swingley W."/>
            <person name="Madigan M."/>
            <person name="Jung D."/>
            <person name="Asao M."/>
            <person name="Chen M."/>
            <person name="Loughlin P."/>
            <person name="Pan H."/>
            <person name="Lin S."/>
            <person name="Li N."/>
            <person name="Shaw J."/>
            <person name="Prado M."/>
            <person name="Sherman C."/>
            <person name="Li X."/>
            <person name="Tang J."/>
            <person name="Blankenship R."/>
            <person name="Zhao T."/>
            <person name="Touchman J."/>
            <person name="Sattley M."/>
        </authorList>
    </citation>
    <scope>NUCLEOTIDE SEQUENCE [LARGE SCALE GENOMIC DNA]</scope>
    <source>
        <strain evidence="8 9">ANT.BR</strain>
    </source>
</reference>
<accession>A0A1Q8YHL3</accession>
<organism evidence="8 9">
    <name type="scientific">Rhodoferax antarcticus ANT.BR</name>
    <dbReference type="NCBI Taxonomy" id="1111071"/>
    <lineage>
        <taxon>Bacteria</taxon>
        <taxon>Pseudomonadati</taxon>
        <taxon>Pseudomonadota</taxon>
        <taxon>Betaproteobacteria</taxon>
        <taxon>Burkholderiales</taxon>
        <taxon>Comamonadaceae</taxon>
        <taxon>Rhodoferax</taxon>
    </lineage>
</organism>
<dbReference type="Gene3D" id="3.20.20.70">
    <property type="entry name" value="Aldolase class I"/>
    <property type="match status" value="1"/>
</dbReference>
<dbReference type="Pfam" id="PF01791">
    <property type="entry name" value="DeoC"/>
    <property type="match status" value="1"/>
</dbReference>
<evidence type="ECO:0000313" key="9">
    <source>
        <dbReference type="Proteomes" id="UP000185911"/>
    </source>
</evidence>
<name>A0A1Q8YHL3_9BURK</name>
<protein>
    <recommendedName>
        <fullName evidence="3 7">Deoxyribose-phosphate aldolase</fullName>
        <ecNumber evidence="3 7">4.1.2.4</ecNumber>
    </recommendedName>
</protein>
<dbReference type="InterPro" id="IPR011343">
    <property type="entry name" value="DeoC"/>
</dbReference>
<sequence>MNPNLDDLQISARIALACLDLTSLNNADTEADVAQLCQRAQGPFGPVAAVCVWPHLAAYARAQLPASVAVAAVANFPHGNTDVDSAVQDTLQIVQAGAQEVDVVLPYKALLAGDDKAVTQLLTAVRNACPGLLLKVILETGELKTPTMIHRASQLALQAGADFLKTSTGKTPVSATLEAAQVMLAAIAAGPVAEKTVGFKASGGIRTVQEAMVYVALVQQILGVQALNPKRFRIGASSLLNDIKAVLDPSGAPVVAPASNY</sequence>
<evidence type="ECO:0000256" key="6">
    <source>
        <dbReference type="ARBA" id="ARBA00048791"/>
    </source>
</evidence>
<dbReference type="SMART" id="SM01133">
    <property type="entry name" value="DeoC"/>
    <property type="match status" value="1"/>
</dbReference>
<dbReference type="GO" id="GO:0004139">
    <property type="term" value="F:deoxyribose-phosphate aldolase activity"/>
    <property type="evidence" value="ECO:0007669"/>
    <property type="project" value="UniProtKB-UniRule"/>
</dbReference>